<dbReference type="EMBL" id="CP136336">
    <property type="protein sequence ID" value="WOB10852.1"/>
    <property type="molecule type" value="Genomic_DNA"/>
</dbReference>
<organism evidence="2 3">
    <name type="scientific">Piscinibacter gummiphilus</name>
    <dbReference type="NCBI Taxonomy" id="946333"/>
    <lineage>
        <taxon>Bacteria</taxon>
        <taxon>Pseudomonadati</taxon>
        <taxon>Pseudomonadota</taxon>
        <taxon>Betaproteobacteria</taxon>
        <taxon>Burkholderiales</taxon>
        <taxon>Sphaerotilaceae</taxon>
        <taxon>Piscinibacter</taxon>
    </lineage>
</organism>
<dbReference type="Pfam" id="PF01381">
    <property type="entry name" value="HTH_3"/>
    <property type="match status" value="1"/>
</dbReference>
<evidence type="ECO:0000313" key="2">
    <source>
        <dbReference type="EMBL" id="WOB10852.1"/>
    </source>
</evidence>
<name>A0ABZ0D0S9_9BURK</name>
<evidence type="ECO:0000259" key="1">
    <source>
        <dbReference type="PROSITE" id="PS50943"/>
    </source>
</evidence>
<dbReference type="SMART" id="SM00530">
    <property type="entry name" value="HTH_XRE"/>
    <property type="match status" value="1"/>
</dbReference>
<feature type="domain" description="HTH cro/C1-type" evidence="1">
    <location>
        <begin position="31"/>
        <end position="85"/>
    </location>
</feature>
<dbReference type="SUPFAM" id="SSF47413">
    <property type="entry name" value="lambda repressor-like DNA-binding domains"/>
    <property type="match status" value="1"/>
</dbReference>
<evidence type="ECO:0000313" key="3">
    <source>
        <dbReference type="Proteomes" id="UP001303946"/>
    </source>
</evidence>
<dbReference type="Gene3D" id="1.10.260.40">
    <property type="entry name" value="lambda repressor-like DNA-binding domains"/>
    <property type="match status" value="1"/>
</dbReference>
<dbReference type="Proteomes" id="UP001303946">
    <property type="component" value="Chromosome"/>
</dbReference>
<dbReference type="PROSITE" id="PS50943">
    <property type="entry name" value="HTH_CROC1"/>
    <property type="match status" value="1"/>
</dbReference>
<gene>
    <name evidence="2" type="ORF">RXV79_12545</name>
</gene>
<dbReference type="RefSeq" id="WP_257824297.1">
    <property type="nucleotide sequence ID" value="NZ_CP136336.1"/>
</dbReference>
<keyword evidence="3" id="KW-1185">Reference proteome</keyword>
<proteinExistence type="predicted"/>
<reference evidence="2 3" key="1">
    <citation type="submission" date="2023-10" db="EMBL/GenBank/DDBJ databases">
        <title>Bacteria for the degradation of biodegradable plastic PBAT(Polybutylene adipate terephthalate).</title>
        <authorList>
            <person name="Weon H.-Y."/>
            <person name="Yeon J."/>
        </authorList>
    </citation>
    <scope>NUCLEOTIDE SEQUENCE [LARGE SCALE GENOMIC DNA]</scope>
    <source>
        <strain evidence="2 3">SBD 7-3</strain>
    </source>
</reference>
<accession>A0ABZ0D0S9</accession>
<dbReference type="CDD" id="cd00093">
    <property type="entry name" value="HTH_XRE"/>
    <property type="match status" value="1"/>
</dbReference>
<dbReference type="InterPro" id="IPR010982">
    <property type="entry name" value="Lambda_DNA-bd_dom_sf"/>
</dbReference>
<protein>
    <submittedName>
        <fullName evidence="2">Helix-turn-helix transcriptional regulator</fullName>
    </submittedName>
</protein>
<dbReference type="InterPro" id="IPR001387">
    <property type="entry name" value="Cro/C1-type_HTH"/>
</dbReference>
<sequence length="107" mass="11536">MSTRVAKPKTGRPRGAGSFDSEVATVVGDVIRKNRLAAGISQETLADMANVGRSYCGSVERGESQPTLFVVLKMAAALEIEGHTLVRQVEHALARRRFKGATKPKRS</sequence>